<evidence type="ECO:0000313" key="4">
    <source>
        <dbReference type="Proteomes" id="UP000183371"/>
    </source>
</evidence>
<dbReference type="InterPro" id="IPR008928">
    <property type="entry name" value="6-hairpin_glycosidase_sf"/>
</dbReference>
<protein>
    <recommendedName>
        <fullName evidence="2">Glycosyl hydrolase family 95 catalytic domain-containing protein</fullName>
    </recommendedName>
</protein>
<dbReference type="GO" id="GO:0004560">
    <property type="term" value="F:alpha-L-fucosidase activity"/>
    <property type="evidence" value="ECO:0007669"/>
    <property type="project" value="TreeGrafter"/>
</dbReference>
<proteinExistence type="predicted"/>
<dbReference type="SUPFAM" id="SSF48208">
    <property type="entry name" value="Six-hairpin glycosidases"/>
    <property type="match status" value="1"/>
</dbReference>
<sequence length="754" mass="85082">MPLLEKSDIEQISLDAQLGKLRRNKVLYNALPQRQQESTLLGSGLVGVMLFQTSDTTLQLALGRADVYNVNPEVTAHRKPLGYCELTFSSKIKGVQLRLDLAAGILSGTLQLEEENVTLTCFCHALSDSIILDVKQVVTSSTLTYHPIENPQSSRTRNSHPHDNGPFELADVRSYADDIGAYTSTTYRERGMKAGEVIVATSTQRHHQSLRHFCRVEYDRYNNGQLAETARANLQAALNEPYETQRQSHEDEWAEYASRTLISLPDEELESYVDFQFYKLRCLTRPDGALIDLQGVWFDPTTPWPGVWHNLNSQLTYWICAYGNRSDLMKPLIRQLEEHEHQLAKMGGEAGGYNLYTVTNADFCQPGPKPTPIAPFTEGAGIADGTAYHTQNVQDATLGNFLWLVHNLWLSASYEDDQDTLHTVVKHFLKKGIQFYRYHFIYASDGSIHLPETFSPEYKSARNCNYDLAVLKWAISTYLALEPDTEERLEYAEILGRLVDYPYSEETGYLIGQDVSLTDAHRHYSHLLMAYPFYLRNADQEGEKERIQKSVDHWQSFSKSPHEPHEKLVGYSFTGAASLYAAIGEGDLAHEYLRAFLDTGAGGRMHLTNTQYYEHAGVDATTVEVPLTGATAAIDMLLQSWGGKIRVFPAIPQGWKDASFFNLPAHGGYLVSAVLRDGVLAFLSVKAKRTGEFTLQSKFLPEELRNTSIHLAAGKNYVWATQKFDIASFLKEEQSKIRFTKQGIVIPRKKQDIY</sequence>
<dbReference type="Pfam" id="PF22124">
    <property type="entry name" value="Glyco_hydro_95_cat"/>
    <property type="match status" value="1"/>
</dbReference>
<dbReference type="GO" id="GO:0005975">
    <property type="term" value="P:carbohydrate metabolic process"/>
    <property type="evidence" value="ECO:0007669"/>
    <property type="project" value="InterPro"/>
</dbReference>
<dbReference type="Gene3D" id="1.50.10.10">
    <property type="match status" value="1"/>
</dbReference>
<dbReference type="Proteomes" id="UP000183371">
    <property type="component" value="Unassembled WGS sequence"/>
</dbReference>
<keyword evidence="4" id="KW-1185">Reference proteome</keyword>
<reference evidence="4" key="1">
    <citation type="submission" date="2016-10" db="EMBL/GenBank/DDBJ databases">
        <authorList>
            <person name="Varghese N."/>
            <person name="Submissions S."/>
        </authorList>
    </citation>
    <scope>NUCLEOTIDE SEQUENCE [LARGE SCALE GENOMIC DNA]</scope>
    <source>
        <strain evidence="4">DSM 17465</strain>
    </source>
</reference>
<feature type="compositionally biased region" description="Polar residues" evidence="1">
    <location>
        <begin position="147"/>
        <end position="156"/>
    </location>
</feature>
<dbReference type="InterPro" id="IPR012341">
    <property type="entry name" value="6hp_glycosidase-like_sf"/>
</dbReference>
<evidence type="ECO:0000256" key="1">
    <source>
        <dbReference type="SAM" id="MobiDB-lite"/>
    </source>
</evidence>
<organism evidence="3 4">
    <name type="scientific">Pseudovibrio denitrificans</name>
    <dbReference type="NCBI Taxonomy" id="258256"/>
    <lineage>
        <taxon>Bacteria</taxon>
        <taxon>Pseudomonadati</taxon>
        <taxon>Pseudomonadota</taxon>
        <taxon>Alphaproteobacteria</taxon>
        <taxon>Hyphomicrobiales</taxon>
        <taxon>Stappiaceae</taxon>
        <taxon>Pseudovibrio</taxon>
    </lineage>
</organism>
<dbReference type="PANTHER" id="PTHR31084:SF0">
    <property type="entry name" value="ALPHA-L-FUCOSIDASE 2"/>
    <property type="match status" value="1"/>
</dbReference>
<dbReference type="InterPro" id="IPR054363">
    <property type="entry name" value="GH95_cat"/>
</dbReference>
<evidence type="ECO:0000313" key="3">
    <source>
        <dbReference type="EMBL" id="SFU09203.1"/>
    </source>
</evidence>
<dbReference type="PANTHER" id="PTHR31084">
    <property type="entry name" value="ALPHA-L-FUCOSIDASE 2"/>
    <property type="match status" value="1"/>
</dbReference>
<feature type="region of interest" description="Disordered" evidence="1">
    <location>
        <begin position="147"/>
        <end position="167"/>
    </location>
</feature>
<gene>
    <name evidence="3" type="ORF">SAMN05444141_108126</name>
</gene>
<dbReference type="AlphaFoldDB" id="A0A1I7DBU7"/>
<name>A0A1I7DBU7_9HYPH</name>
<evidence type="ECO:0000259" key="2">
    <source>
        <dbReference type="Pfam" id="PF22124"/>
    </source>
</evidence>
<dbReference type="RefSeq" id="WP_208609187.1">
    <property type="nucleotide sequence ID" value="NZ_FPBD01000008.1"/>
</dbReference>
<feature type="domain" description="Glycosyl hydrolase family 95 catalytic" evidence="2">
    <location>
        <begin position="249"/>
        <end position="602"/>
    </location>
</feature>
<dbReference type="EMBL" id="FPBD01000008">
    <property type="protein sequence ID" value="SFU09203.1"/>
    <property type="molecule type" value="Genomic_DNA"/>
</dbReference>
<accession>A0A1I7DBU7</accession>